<dbReference type="Pfam" id="PF04082">
    <property type="entry name" value="Fungal_trans"/>
    <property type="match status" value="1"/>
</dbReference>
<keyword evidence="5" id="KW-0238">DNA-binding</keyword>
<keyword evidence="10" id="KW-1185">Reference proteome</keyword>
<evidence type="ECO:0000256" key="7">
    <source>
        <dbReference type="ARBA" id="ARBA00023242"/>
    </source>
</evidence>
<keyword evidence="3" id="KW-0862">Zinc</keyword>
<evidence type="ECO:0000256" key="6">
    <source>
        <dbReference type="ARBA" id="ARBA00023163"/>
    </source>
</evidence>
<dbReference type="GO" id="GO:0003677">
    <property type="term" value="F:DNA binding"/>
    <property type="evidence" value="ECO:0007669"/>
    <property type="project" value="UniProtKB-KW"/>
</dbReference>
<keyword evidence="2" id="KW-0479">Metal-binding</keyword>
<dbReference type="InterPro" id="IPR007219">
    <property type="entry name" value="XnlR_reg_dom"/>
</dbReference>
<dbReference type="Proteomes" id="UP000799439">
    <property type="component" value="Unassembled WGS sequence"/>
</dbReference>
<evidence type="ECO:0000256" key="4">
    <source>
        <dbReference type="ARBA" id="ARBA00023015"/>
    </source>
</evidence>
<dbReference type="OrthoDB" id="3879164at2759"/>
<dbReference type="PROSITE" id="PS00463">
    <property type="entry name" value="ZN2_CY6_FUNGAL_1"/>
    <property type="match status" value="1"/>
</dbReference>
<sequence length="688" mass="76681">MQSHPPHKKKNTAHACENCRSRKSRCDGSRPACFACVNVYKTACIYASEVVSSDGSTLKKPTQAAQVVPVAVQSLGAIIDSLRREKSAEHRLVADLKKVRKQLVGIDPASYSNLDLSKSSLHPQSADIARNEANASDAGAGGRTNSQECILSLQSWDTRPWDKWFTHHLSHDFVRTLLSVYMEAHHPFNTLFSAGLFWDDFQAGRIRYCSSPLVYAILSVACCYYVTPRSSMEEGMQHSSVRSVSDNFFEEALQMLQVSTDALLTKIQAWAILSTRQASYGLETESFRLLKLARDAAFSGNLHLPGGETSSDLLEANRLTIWGIYNLEVFYGMVFAKPLHIDNTLIGLNKPLQIERRDSVMLEPETGKPATSSELHDQLRLQFVGYFSELSELLKTTAVAVCEHRGQVELADLKHAVARLEAWEASLLPLSSQDRSLSHVLILRMYLRQAIIRLFLDFSALNIDTSLICTSQANGILSLWRDLKTFAQTTARISMMAIWPLREAARVFVSNVPDPTALKSLEIILNGLDKLSSCHPVAQSISDMLRAQCSESGIVLPRMSIRLHHPAASSHCQGVIKQRAQSACPTLQETKYESPSLQVIYPIPTRAARPLSFMEEYATYYPSQQCTTSIEQQWSNPPPAGHIMSVLAGQQDMPQIPHSIVQSTETGMSLEHAPQFHMPAFFQEFNER</sequence>
<comment type="caution">
    <text evidence="9">The sequence shown here is derived from an EMBL/GenBank/DDBJ whole genome shotgun (WGS) entry which is preliminary data.</text>
</comment>
<keyword evidence="7" id="KW-0539">Nucleus</keyword>
<protein>
    <recommendedName>
        <fullName evidence="8">Zn(2)-C6 fungal-type domain-containing protein</fullName>
    </recommendedName>
</protein>
<comment type="subcellular location">
    <subcellularLocation>
        <location evidence="1">Nucleus</location>
    </subcellularLocation>
</comment>
<gene>
    <name evidence="9" type="ORF">K461DRAFT_177853</name>
</gene>
<evidence type="ECO:0000313" key="10">
    <source>
        <dbReference type="Proteomes" id="UP000799439"/>
    </source>
</evidence>
<dbReference type="InterPro" id="IPR051615">
    <property type="entry name" value="Transcr_Regulatory_Elem"/>
</dbReference>
<dbReference type="EMBL" id="ML996089">
    <property type="protein sequence ID" value="KAF2150530.1"/>
    <property type="molecule type" value="Genomic_DNA"/>
</dbReference>
<dbReference type="GO" id="GO:0008270">
    <property type="term" value="F:zinc ion binding"/>
    <property type="evidence" value="ECO:0007669"/>
    <property type="project" value="InterPro"/>
</dbReference>
<keyword evidence="6" id="KW-0804">Transcription</keyword>
<dbReference type="GO" id="GO:0005634">
    <property type="term" value="C:nucleus"/>
    <property type="evidence" value="ECO:0007669"/>
    <property type="project" value="UniProtKB-SubCell"/>
</dbReference>
<evidence type="ECO:0000256" key="3">
    <source>
        <dbReference type="ARBA" id="ARBA00022833"/>
    </source>
</evidence>
<dbReference type="AlphaFoldDB" id="A0A9P4IY00"/>
<proteinExistence type="predicted"/>
<reference evidence="9" key="1">
    <citation type="journal article" date="2020" name="Stud. Mycol.">
        <title>101 Dothideomycetes genomes: a test case for predicting lifestyles and emergence of pathogens.</title>
        <authorList>
            <person name="Haridas S."/>
            <person name="Albert R."/>
            <person name="Binder M."/>
            <person name="Bloem J."/>
            <person name="Labutti K."/>
            <person name="Salamov A."/>
            <person name="Andreopoulos B."/>
            <person name="Baker S."/>
            <person name="Barry K."/>
            <person name="Bills G."/>
            <person name="Bluhm B."/>
            <person name="Cannon C."/>
            <person name="Castanera R."/>
            <person name="Culley D."/>
            <person name="Daum C."/>
            <person name="Ezra D."/>
            <person name="Gonzalez J."/>
            <person name="Henrissat B."/>
            <person name="Kuo A."/>
            <person name="Liang C."/>
            <person name="Lipzen A."/>
            <person name="Lutzoni F."/>
            <person name="Magnuson J."/>
            <person name="Mondo S."/>
            <person name="Nolan M."/>
            <person name="Ohm R."/>
            <person name="Pangilinan J."/>
            <person name="Park H.-J."/>
            <person name="Ramirez L."/>
            <person name="Alfaro M."/>
            <person name="Sun H."/>
            <person name="Tritt A."/>
            <person name="Yoshinaga Y."/>
            <person name="Zwiers L.-H."/>
            <person name="Turgeon B."/>
            <person name="Goodwin S."/>
            <person name="Spatafora J."/>
            <person name="Crous P."/>
            <person name="Grigoriev I."/>
        </authorList>
    </citation>
    <scope>NUCLEOTIDE SEQUENCE</scope>
    <source>
        <strain evidence="9">CBS 260.36</strain>
    </source>
</reference>
<dbReference type="SUPFAM" id="SSF57701">
    <property type="entry name" value="Zn2/Cys6 DNA-binding domain"/>
    <property type="match status" value="1"/>
</dbReference>
<dbReference type="CDD" id="cd12148">
    <property type="entry name" value="fungal_TF_MHR"/>
    <property type="match status" value="1"/>
</dbReference>
<dbReference type="SMART" id="SM00066">
    <property type="entry name" value="GAL4"/>
    <property type="match status" value="1"/>
</dbReference>
<evidence type="ECO:0000259" key="8">
    <source>
        <dbReference type="PROSITE" id="PS50048"/>
    </source>
</evidence>
<dbReference type="InterPro" id="IPR001138">
    <property type="entry name" value="Zn2Cys6_DnaBD"/>
</dbReference>
<dbReference type="GO" id="GO:0006351">
    <property type="term" value="P:DNA-templated transcription"/>
    <property type="evidence" value="ECO:0007669"/>
    <property type="project" value="InterPro"/>
</dbReference>
<dbReference type="Pfam" id="PF00172">
    <property type="entry name" value="Zn_clus"/>
    <property type="match status" value="1"/>
</dbReference>
<dbReference type="PANTHER" id="PTHR31313:SF81">
    <property type="entry name" value="TY1 ENHANCER ACTIVATOR"/>
    <property type="match status" value="1"/>
</dbReference>
<evidence type="ECO:0000256" key="2">
    <source>
        <dbReference type="ARBA" id="ARBA00022723"/>
    </source>
</evidence>
<dbReference type="CDD" id="cd00067">
    <property type="entry name" value="GAL4"/>
    <property type="match status" value="1"/>
</dbReference>
<evidence type="ECO:0000256" key="1">
    <source>
        <dbReference type="ARBA" id="ARBA00004123"/>
    </source>
</evidence>
<keyword evidence="4" id="KW-0805">Transcription regulation</keyword>
<dbReference type="PANTHER" id="PTHR31313">
    <property type="entry name" value="TY1 ENHANCER ACTIVATOR"/>
    <property type="match status" value="1"/>
</dbReference>
<dbReference type="GO" id="GO:0000981">
    <property type="term" value="F:DNA-binding transcription factor activity, RNA polymerase II-specific"/>
    <property type="evidence" value="ECO:0007669"/>
    <property type="project" value="InterPro"/>
</dbReference>
<evidence type="ECO:0000313" key="9">
    <source>
        <dbReference type="EMBL" id="KAF2150530.1"/>
    </source>
</evidence>
<evidence type="ECO:0000256" key="5">
    <source>
        <dbReference type="ARBA" id="ARBA00023125"/>
    </source>
</evidence>
<organism evidence="9 10">
    <name type="scientific">Myriangium duriaei CBS 260.36</name>
    <dbReference type="NCBI Taxonomy" id="1168546"/>
    <lineage>
        <taxon>Eukaryota</taxon>
        <taxon>Fungi</taxon>
        <taxon>Dikarya</taxon>
        <taxon>Ascomycota</taxon>
        <taxon>Pezizomycotina</taxon>
        <taxon>Dothideomycetes</taxon>
        <taxon>Dothideomycetidae</taxon>
        <taxon>Myriangiales</taxon>
        <taxon>Myriangiaceae</taxon>
        <taxon>Myriangium</taxon>
    </lineage>
</organism>
<dbReference type="Gene3D" id="4.10.240.10">
    <property type="entry name" value="Zn(2)-C6 fungal-type DNA-binding domain"/>
    <property type="match status" value="1"/>
</dbReference>
<dbReference type="InterPro" id="IPR036864">
    <property type="entry name" value="Zn2-C6_fun-type_DNA-bd_sf"/>
</dbReference>
<dbReference type="PROSITE" id="PS50048">
    <property type="entry name" value="ZN2_CY6_FUNGAL_2"/>
    <property type="match status" value="1"/>
</dbReference>
<accession>A0A9P4IY00</accession>
<feature type="domain" description="Zn(2)-C6 fungal-type" evidence="8">
    <location>
        <begin position="15"/>
        <end position="46"/>
    </location>
</feature>
<name>A0A9P4IY00_9PEZI</name>